<evidence type="ECO:0000256" key="2">
    <source>
        <dbReference type="SAM" id="Phobius"/>
    </source>
</evidence>
<dbReference type="GO" id="GO:0000750">
    <property type="term" value="P:pheromone-dependent signal transduction involved in conjugation with cellular fusion"/>
    <property type="evidence" value="ECO:0007669"/>
    <property type="project" value="TreeGrafter"/>
</dbReference>
<evidence type="ECO:0000256" key="1">
    <source>
        <dbReference type="SAM" id="MobiDB-lite"/>
    </source>
</evidence>
<feature type="region of interest" description="Disordered" evidence="1">
    <location>
        <begin position="391"/>
        <end position="417"/>
    </location>
</feature>
<proteinExistence type="predicted"/>
<feature type="transmembrane region" description="Helical" evidence="2">
    <location>
        <begin position="260"/>
        <end position="286"/>
    </location>
</feature>
<evidence type="ECO:0000313" key="4">
    <source>
        <dbReference type="Proteomes" id="UP001316803"/>
    </source>
</evidence>
<keyword evidence="2" id="KW-0812">Transmembrane</keyword>
<dbReference type="InterPro" id="IPR000366">
    <property type="entry name" value="GPCR_STE2"/>
</dbReference>
<feature type="compositionally biased region" description="Basic and acidic residues" evidence="1">
    <location>
        <begin position="397"/>
        <end position="408"/>
    </location>
</feature>
<feature type="transmembrane region" description="Helical" evidence="2">
    <location>
        <begin position="169"/>
        <end position="188"/>
    </location>
</feature>
<keyword evidence="2" id="KW-1133">Transmembrane helix</keyword>
<evidence type="ECO:0000313" key="3">
    <source>
        <dbReference type="EMBL" id="KAK5958695.1"/>
    </source>
</evidence>
<keyword evidence="4" id="KW-1185">Reference proteome</keyword>
<dbReference type="AlphaFoldDB" id="A0AAN8EXY0"/>
<dbReference type="Proteomes" id="UP001316803">
    <property type="component" value="Unassembled WGS sequence"/>
</dbReference>
<feature type="transmembrane region" description="Helical" evidence="2">
    <location>
        <begin position="328"/>
        <end position="352"/>
    </location>
</feature>
<dbReference type="PANTHER" id="PTHR28009:SF1">
    <property type="entry name" value="PHEROMONE ALPHA FACTOR RECEPTOR"/>
    <property type="match status" value="1"/>
</dbReference>
<protein>
    <submittedName>
        <fullName evidence="3">Uncharacterized protein</fullName>
    </submittedName>
</protein>
<name>A0AAN8EXY0_9EURO</name>
<reference evidence="3 4" key="1">
    <citation type="submission" date="2022-12" db="EMBL/GenBank/DDBJ databases">
        <title>Genomic features and morphological characterization of a novel Knufia sp. strain isolated from spacecraft assembly facility.</title>
        <authorList>
            <person name="Teixeira M."/>
            <person name="Chander A.M."/>
            <person name="Stajich J.E."/>
            <person name="Venkateswaran K."/>
        </authorList>
    </citation>
    <scope>NUCLEOTIDE SEQUENCE [LARGE SCALE GENOMIC DNA]</scope>
    <source>
        <strain evidence="3 4">FJI-L2-BK-P2</strain>
    </source>
</reference>
<comment type="caution">
    <text evidence="3">The sequence shown here is derived from an EMBL/GenBank/DDBJ whole genome shotgun (WGS) entry which is preliminary data.</text>
</comment>
<gene>
    <name evidence="3" type="ORF">OHC33_000538</name>
</gene>
<dbReference type="EMBL" id="JAKLMC020000001">
    <property type="protein sequence ID" value="KAK5958695.1"/>
    <property type="molecule type" value="Genomic_DNA"/>
</dbReference>
<dbReference type="PANTHER" id="PTHR28009">
    <property type="entry name" value="PHEROMONE ALPHA FACTOR RECEPTOR"/>
    <property type="match status" value="1"/>
</dbReference>
<feature type="transmembrane region" description="Helical" evidence="2">
    <location>
        <begin position="209"/>
        <end position="230"/>
    </location>
</feature>
<keyword evidence="2" id="KW-0472">Membrane</keyword>
<accession>A0AAN8EXY0</accession>
<feature type="transmembrane region" description="Helical" evidence="2">
    <location>
        <begin position="87"/>
        <end position="107"/>
    </location>
</feature>
<feature type="transmembrane region" description="Helical" evidence="2">
    <location>
        <begin position="119"/>
        <end position="139"/>
    </location>
</feature>
<dbReference type="GO" id="GO:0038038">
    <property type="term" value="C:G protein-coupled receptor homodimeric complex"/>
    <property type="evidence" value="ECO:0007669"/>
    <property type="project" value="TreeGrafter"/>
</dbReference>
<feature type="transmembrane region" description="Helical" evidence="2">
    <location>
        <begin position="358"/>
        <end position="378"/>
    </location>
</feature>
<organism evidence="3 4">
    <name type="scientific">Knufia fluminis</name>
    <dbReference type="NCBI Taxonomy" id="191047"/>
    <lineage>
        <taxon>Eukaryota</taxon>
        <taxon>Fungi</taxon>
        <taxon>Dikarya</taxon>
        <taxon>Ascomycota</taxon>
        <taxon>Pezizomycotina</taxon>
        <taxon>Eurotiomycetes</taxon>
        <taxon>Chaetothyriomycetidae</taxon>
        <taxon>Chaetothyriales</taxon>
        <taxon>Trichomeriaceae</taxon>
        <taxon>Knufia</taxon>
    </lineage>
</organism>
<dbReference type="Pfam" id="PF02116">
    <property type="entry name" value="STE2"/>
    <property type="match status" value="1"/>
</dbReference>
<sequence>MSSSSSTNDTTPLCGSTPFPLPCPLTQPTNGHNASCYTTTIPLPLCPTYPYDTDTPSNLNLSSTLLTQHTTYRDLDETFYQPQATTLLVFGMGLGISVLTLCNVLVLTPSRKRGMPIHTAVLVGCMAMIVVGGCTVWLATYGPEVASYLVLTGDWASTTYTTSFRVASAARFLGTIVAFAAVQIAFAWQGRALCTVVKVKWGRAWYVGLLGLLMVVGFVAFAFTAAFGAYQVRLVALVGVWGVEYLPGRYEMGGWVYLRFWYRVCGCVSLGLWSLCFLGTAGCVVWERRGVLGGGSGSGIATEGSGGSGTMAGMMGVRRRARSAYERALRLIGIVAVESFIVPIVLCIVSGLPLRVPLTESLVLPVILALLPISTLFLDNEASMGIGRQVITGGSGSRDHCESRERLPEVGQSSENHPTDTIHVFAELDSTSMRSSGLESKPRGLHQGQFERELQAIDRM</sequence>
<dbReference type="GO" id="GO:0004932">
    <property type="term" value="F:mating-type factor pheromone receptor activity"/>
    <property type="evidence" value="ECO:0007669"/>
    <property type="project" value="InterPro"/>
</dbReference>